<dbReference type="CDD" id="cd21037">
    <property type="entry name" value="MLKL_NTD"/>
    <property type="match status" value="1"/>
</dbReference>
<feature type="domain" description="Heme haloperoxidase family profile" evidence="10">
    <location>
        <begin position="295"/>
        <end position="558"/>
    </location>
</feature>
<accession>A0A0W0G269</accession>
<evidence type="ECO:0000256" key="3">
    <source>
        <dbReference type="ARBA" id="ARBA00022617"/>
    </source>
</evidence>
<dbReference type="Gene3D" id="1.20.930.20">
    <property type="entry name" value="Adaptor protein Cbl, N-terminal domain"/>
    <property type="match status" value="1"/>
</dbReference>
<protein>
    <recommendedName>
        <fullName evidence="10">Heme haloperoxidase family profile domain-containing protein</fullName>
    </recommendedName>
</protein>
<proteinExistence type="inferred from homology"/>
<evidence type="ECO:0000256" key="5">
    <source>
        <dbReference type="ARBA" id="ARBA00023002"/>
    </source>
</evidence>
<dbReference type="EMBL" id="LATX01001304">
    <property type="protein sequence ID" value="KTB42683.1"/>
    <property type="molecule type" value="Genomic_DNA"/>
</dbReference>
<evidence type="ECO:0000256" key="2">
    <source>
        <dbReference type="ARBA" id="ARBA00022559"/>
    </source>
</evidence>
<organism evidence="11 12">
    <name type="scientific">Moniliophthora roreri</name>
    <name type="common">Frosty pod rot fungus</name>
    <name type="synonym">Monilia roreri</name>
    <dbReference type="NCBI Taxonomy" id="221103"/>
    <lineage>
        <taxon>Eukaryota</taxon>
        <taxon>Fungi</taxon>
        <taxon>Dikarya</taxon>
        <taxon>Basidiomycota</taxon>
        <taxon>Agaricomycotina</taxon>
        <taxon>Agaricomycetes</taxon>
        <taxon>Agaricomycetidae</taxon>
        <taxon>Agaricales</taxon>
        <taxon>Marasmiineae</taxon>
        <taxon>Marasmiaceae</taxon>
        <taxon>Moniliophthora</taxon>
    </lineage>
</organism>
<keyword evidence="4" id="KW-0479">Metal-binding</keyword>
<keyword evidence="6" id="KW-0408">Iron</keyword>
<comment type="cofactor">
    <cofactor evidence="1">
        <name>heme b</name>
        <dbReference type="ChEBI" id="CHEBI:60344"/>
    </cofactor>
</comment>
<name>A0A0W0G269_MONRR</name>
<keyword evidence="9" id="KW-0472">Membrane</keyword>
<dbReference type="PROSITE" id="PS51405">
    <property type="entry name" value="HEME_HALOPEROXIDASE"/>
    <property type="match status" value="1"/>
</dbReference>
<feature type="transmembrane region" description="Helical" evidence="9">
    <location>
        <begin position="370"/>
        <end position="388"/>
    </location>
</feature>
<keyword evidence="5" id="KW-0560">Oxidoreductase</keyword>
<evidence type="ECO:0000259" key="10">
    <source>
        <dbReference type="PROSITE" id="PS51405"/>
    </source>
</evidence>
<dbReference type="InterPro" id="IPR036537">
    <property type="entry name" value="Adaptor_Cbl_N_dom_sf"/>
</dbReference>
<dbReference type="GO" id="GO:0046872">
    <property type="term" value="F:metal ion binding"/>
    <property type="evidence" value="ECO:0007669"/>
    <property type="project" value="UniProtKB-KW"/>
</dbReference>
<keyword evidence="9" id="KW-0812">Transmembrane</keyword>
<gene>
    <name evidence="11" type="ORF">WG66_4712</name>
</gene>
<comment type="caution">
    <text evidence="11">The sequence shown here is derived from an EMBL/GenBank/DDBJ whole genome shotgun (WGS) entry which is preliminary data.</text>
</comment>
<dbReference type="eggNOG" id="ENOG502T1UC">
    <property type="taxonomic scope" value="Eukaryota"/>
</dbReference>
<feature type="region of interest" description="Disordered" evidence="8">
    <location>
        <begin position="279"/>
        <end position="306"/>
    </location>
</feature>
<dbReference type="PANTHER" id="PTHR33577:SF9">
    <property type="entry name" value="PEROXIDASE STCC"/>
    <property type="match status" value="1"/>
</dbReference>
<evidence type="ECO:0000256" key="9">
    <source>
        <dbReference type="SAM" id="Phobius"/>
    </source>
</evidence>
<reference evidence="11 12" key="1">
    <citation type="submission" date="2015-12" db="EMBL/GenBank/DDBJ databases">
        <title>Draft genome sequence of Moniliophthora roreri, the causal agent of frosty pod rot of cacao.</title>
        <authorList>
            <person name="Aime M.C."/>
            <person name="Diaz-Valderrama J.R."/>
            <person name="Kijpornyongpan T."/>
            <person name="Phillips-Mora W."/>
        </authorList>
    </citation>
    <scope>NUCLEOTIDE SEQUENCE [LARGE SCALE GENOMIC DNA]</scope>
    <source>
        <strain evidence="11 12">MCA 2952</strain>
    </source>
</reference>
<dbReference type="Proteomes" id="UP000054988">
    <property type="component" value="Unassembled WGS sequence"/>
</dbReference>
<evidence type="ECO:0000313" key="12">
    <source>
        <dbReference type="Proteomes" id="UP000054988"/>
    </source>
</evidence>
<comment type="similarity">
    <text evidence="7">Belongs to the chloroperoxidase family.</text>
</comment>
<dbReference type="Gene3D" id="1.10.489.10">
    <property type="entry name" value="Chloroperoxidase-like"/>
    <property type="match status" value="1"/>
</dbReference>
<feature type="compositionally biased region" description="Low complexity" evidence="8">
    <location>
        <begin position="282"/>
        <end position="293"/>
    </location>
</feature>
<evidence type="ECO:0000256" key="7">
    <source>
        <dbReference type="ARBA" id="ARBA00025795"/>
    </source>
</evidence>
<dbReference type="InterPro" id="IPR036851">
    <property type="entry name" value="Chloroperoxidase-like_sf"/>
</dbReference>
<keyword evidence="9" id="KW-1133">Transmembrane helix</keyword>
<evidence type="ECO:0000256" key="6">
    <source>
        <dbReference type="ARBA" id="ARBA00023004"/>
    </source>
</evidence>
<evidence type="ECO:0000256" key="8">
    <source>
        <dbReference type="SAM" id="MobiDB-lite"/>
    </source>
</evidence>
<evidence type="ECO:0000256" key="4">
    <source>
        <dbReference type="ARBA" id="ARBA00022723"/>
    </source>
</evidence>
<keyword evidence="2" id="KW-0575">Peroxidase</keyword>
<dbReference type="GO" id="GO:0004601">
    <property type="term" value="F:peroxidase activity"/>
    <property type="evidence" value="ECO:0007669"/>
    <property type="project" value="UniProtKB-KW"/>
</dbReference>
<evidence type="ECO:0000256" key="1">
    <source>
        <dbReference type="ARBA" id="ARBA00001970"/>
    </source>
</evidence>
<dbReference type="GO" id="GO:0007166">
    <property type="term" value="P:cell surface receptor signaling pathway"/>
    <property type="evidence" value="ECO:0007669"/>
    <property type="project" value="InterPro"/>
</dbReference>
<dbReference type="AlphaFoldDB" id="A0A0W0G269"/>
<evidence type="ECO:0000313" key="11">
    <source>
        <dbReference type="EMBL" id="KTB42683.1"/>
    </source>
</evidence>
<dbReference type="InterPro" id="IPR059179">
    <property type="entry name" value="MLKL-like_MCAfunc"/>
</dbReference>
<dbReference type="PANTHER" id="PTHR33577">
    <property type="entry name" value="STERIGMATOCYSTIN BIOSYNTHESIS PEROXIDASE STCC-RELATED"/>
    <property type="match status" value="1"/>
</dbReference>
<dbReference type="Pfam" id="PF01328">
    <property type="entry name" value="Peroxidase_2"/>
    <property type="match status" value="1"/>
</dbReference>
<sequence>MREATPAITPPKRRRNLFKLGFGRHSSAASDVSITVLSTLKDASMSGPIPSIGIACALALEILKAAQAAKDNKDAFKRLAKDSCSMVLQIKMVCEDLSAADDMGDSIIERRERLSLMLLKHLEGLEETLTEIRDFAKRRASRGFWKRYCSNKSDLGRIQEYRERVRQALDVFGIQSHIIVRETMVRMASQQQSLQEELRSWGSLERADTSELTMSSVSEETNNPFTSSITSTSSSFSFEDAFKDLLESANDEVVPALSSTFTASTRYITLPVDEKAANPFISSTSSTNAEDSSPSPPPYTRPIGSPTGPKNPFVFSPAHVYSVSLRTTRRIKNTQTSRTASPFVHFDFHLSIPFISFTLTCARSFQAGTFNFTTNMIYLVFVLLAIWLRHTYCLFIRLVAKLAVLISNNDDDHFTLEDIAQHGTIEHDASVSQSDYALGSSVRFNATLYNEALTQSNSGVDYYNITSTGLVQKARLDDSLARGPNVTNTIKETTIRNGESAIYLCVMGGCANRFGRAPKKFVDIFFREERLPVAEGWSRPEGDDVFELLMKMRDEIGRVSEWSPTPGQYPWVILGPGAPEDPMKAGTIL</sequence>
<dbReference type="InterPro" id="IPR000028">
    <property type="entry name" value="Chloroperoxidase"/>
</dbReference>
<keyword evidence="3" id="KW-0349">Heme</keyword>